<keyword evidence="2" id="KW-1133">Transmembrane helix</keyword>
<keyword evidence="1" id="KW-0175">Coiled coil</keyword>
<feature type="transmembrane region" description="Helical" evidence="2">
    <location>
        <begin position="6"/>
        <end position="24"/>
    </location>
</feature>
<dbReference type="Proteomes" id="UP000315750">
    <property type="component" value="Chromosome"/>
</dbReference>
<keyword evidence="4" id="KW-1185">Reference proteome</keyword>
<evidence type="ECO:0000313" key="4">
    <source>
        <dbReference type="Proteomes" id="UP000315750"/>
    </source>
</evidence>
<evidence type="ECO:0000313" key="3">
    <source>
        <dbReference type="EMBL" id="QDU54893.1"/>
    </source>
</evidence>
<dbReference type="OrthoDB" id="289234at2"/>
<evidence type="ECO:0000256" key="1">
    <source>
        <dbReference type="SAM" id="Coils"/>
    </source>
</evidence>
<evidence type="ECO:0000256" key="2">
    <source>
        <dbReference type="SAM" id="Phobius"/>
    </source>
</evidence>
<feature type="coiled-coil region" evidence="1">
    <location>
        <begin position="104"/>
        <end position="131"/>
    </location>
</feature>
<protein>
    <submittedName>
        <fullName evidence="3">Uncharacterized protein</fullName>
    </submittedName>
</protein>
<sequence>MDGVAIVVVFVFFVSIAVGARLFAGSMDGDRVRGYIHRQGGKLLSSNWEPFGTGWFGEKNDRIYRVRYRDRDGNIHNAVVKTSMFSGVYFTEDRIVSYAEREELDTSNNREAELASENEELRRRLAELEGDQPN</sequence>
<keyword evidence="2" id="KW-0812">Transmembrane</keyword>
<dbReference type="RefSeq" id="WP_145245823.1">
    <property type="nucleotide sequence ID" value="NZ_CP036278.1"/>
</dbReference>
<name>A0A518AJI1_9BACT</name>
<reference evidence="3 4" key="1">
    <citation type="submission" date="2019-02" db="EMBL/GenBank/DDBJ databases">
        <title>Deep-cultivation of Planctomycetes and their phenomic and genomic characterization uncovers novel biology.</title>
        <authorList>
            <person name="Wiegand S."/>
            <person name="Jogler M."/>
            <person name="Boedeker C."/>
            <person name="Pinto D."/>
            <person name="Vollmers J."/>
            <person name="Rivas-Marin E."/>
            <person name="Kohn T."/>
            <person name="Peeters S.H."/>
            <person name="Heuer A."/>
            <person name="Rast P."/>
            <person name="Oberbeckmann S."/>
            <person name="Bunk B."/>
            <person name="Jeske O."/>
            <person name="Meyerdierks A."/>
            <person name="Storesund J.E."/>
            <person name="Kallscheuer N."/>
            <person name="Luecker S."/>
            <person name="Lage O.M."/>
            <person name="Pohl T."/>
            <person name="Merkel B.J."/>
            <person name="Hornburger P."/>
            <person name="Mueller R.-W."/>
            <person name="Bruemmer F."/>
            <person name="Labrenz M."/>
            <person name="Spormann A.M."/>
            <person name="Op den Camp H."/>
            <person name="Overmann J."/>
            <person name="Amann R."/>
            <person name="Jetten M.S.M."/>
            <person name="Mascher T."/>
            <person name="Medema M.H."/>
            <person name="Devos D.P."/>
            <person name="Kaster A.-K."/>
            <person name="Ovreas L."/>
            <person name="Rohde M."/>
            <person name="Galperin M.Y."/>
            <person name="Jogler C."/>
        </authorList>
    </citation>
    <scope>NUCLEOTIDE SEQUENCE [LARGE SCALE GENOMIC DNA]</scope>
    <source>
        <strain evidence="3 4">Pan181</strain>
    </source>
</reference>
<dbReference type="EMBL" id="CP036278">
    <property type="protein sequence ID" value="QDU54893.1"/>
    <property type="molecule type" value="Genomic_DNA"/>
</dbReference>
<keyword evidence="2" id="KW-0472">Membrane</keyword>
<dbReference type="AlphaFoldDB" id="A0A518AJI1"/>
<organism evidence="3 4">
    <name type="scientific">Aeoliella mucimassa</name>
    <dbReference type="NCBI Taxonomy" id="2527972"/>
    <lineage>
        <taxon>Bacteria</taxon>
        <taxon>Pseudomonadati</taxon>
        <taxon>Planctomycetota</taxon>
        <taxon>Planctomycetia</taxon>
        <taxon>Pirellulales</taxon>
        <taxon>Lacipirellulaceae</taxon>
        <taxon>Aeoliella</taxon>
    </lineage>
</organism>
<dbReference type="KEGG" id="amuc:Pan181_10780"/>
<proteinExistence type="predicted"/>
<accession>A0A518AJI1</accession>
<gene>
    <name evidence="3" type="ORF">Pan181_10780</name>
</gene>